<protein>
    <submittedName>
        <fullName evidence="1">DUF3085 domain-containing protein</fullName>
    </submittedName>
</protein>
<proteinExistence type="predicted"/>
<accession>A0A972JA68</accession>
<keyword evidence="2" id="KW-1185">Reference proteome</keyword>
<evidence type="ECO:0000313" key="2">
    <source>
        <dbReference type="Proteomes" id="UP000599523"/>
    </source>
</evidence>
<name>A0A972JA68_9RHOO</name>
<dbReference type="Proteomes" id="UP000599523">
    <property type="component" value="Unassembled WGS sequence"/>
</dbReference>
<organism evidence="1 2">
    <name type="scientific">Azoarcus taiwanensis</name>
    <dbReference type="NCBI Taxonomy" id="666964"/>
    <lineage>
        <taxon>Bacteria</taxon>
        <taxon>Pseudomonadati</taxon>
        <taxon>Pseudomonadota</taxon>
        <taxon>Betaproteobacteria</taxon>
        <taxon>Rhodocyclales</taxon>
        <taxon>Zoogloeaceae</taxon>
        <taxon>Azoarcus</taxon>
    </lineage>
</organism>
<reference evidence="1" key="1">
    <citation type="submission" date="2019-12" db="EMBL/GenBank/DDBJ databases">
        <title>Comparative genomics gives insights into the taxonomy of the Azoarcus-Aromatoleum group and reveals separate origins of nif in the plant-associated Azoarcus and non-plant-associated Aromatoleum sub-groups.</title>
        <authorList>
            <person name="Lafos M."/>
            <person name="Maluk M."/>
            <person name="Batista M."/>
            <person name="Junghare M."/>
            <person name="Carmona M."/>
            <person name="Faoro H."/>
            <person name="Cruz L.M."/>
            <person name="Battistoni F."/>
            <person name="De Souza E."/>
            <person name="Pedrosa F."/>
            <person name="Chen W.-M."/>
            <person name="Poole P.S."/>
            <person name="Dixon R.A."/>
            <person name="James E.K."/>
        </authorList>
    </citation>
    <scope>NUCLEOTIDE SEQUENCE</scope>
    <source>
        <strain evidence="1">NSC3</strain>
    </source>
</reference>
<dbReference type="Pfam" id="PF11284">
    <property type="entry name" value="DUF3085"/>
    <property type="match status" value="1"/>
</dbReference>
<dbReference type="EMBL" id="WTVM01000069">
    <property type="protein sequence ID" value="NMG03700.1"/>
    <property type="molecule type" value="Genomic_DNA"/>
</dbReference>
<evidence type="ECO:0000313" key="1">
    <source>
        <dbReference type="EMBL" id="NMG03700.1"/>
    </source>
</evidence>
<sequence length="62" mass="7102">MSIRFNGTDLRSVLSETVANQCRVILVKDQRVYLLAERGGRRPDGCQKLIAYPPRWCRPANL</sequence>
<dbReference type="AlphaFoldDB" id="A0A972JA68"/>
<gene>
    <name evidence="1" type="ORF">GPA21_12055</name>
</gene>
<dbReference type="InterPro" id="IPR021436">
    <property type="entry name" value="DUF3085"/>
</dbReference>
<comment type="caution">
    <text evidence="1">The sequence shown here is derived from an EMBL/GenBank/DDBJ whole genome shotgun (WGS) entry which is preliminary data.</text>
</comment>
<dbReference type="RefSeq" id="WP_168988411.1">
    <property type="nucleotide sequence ID" value="NZ_WTVM01000069.1"/>
</dbReference>